<name>A0A1R0XJE4_9BACL</name>
<dbReference type="RefSeq" id="WP_076121515.1">
    <property type="nucleotide sequence ID" value="NZ_MPTC01000043.1"/>
</dbReference>
<sequence>MNKTTLIIFTITLLFIGLIGCGNTGNEVKQAGQIELDAQNIASINLIEKDQPVSTISEASSFERFVQAINTAEYDRGQLDVAPSDYRTTVNMKDSISYEFNFWIVGSNSGLLIKSGQMGHYRLSDTSKKDLLDLFQAALKKDKNSPEDTAKAQHPSLQVTVGGEQFDAIQGTYCWNDNGKGVCVDMASYDQLVTKQKVHPKAISRDQVELKFSSAPKEIEVVASFPGEERPDEALSVEKNSFQLAAGSGRHLYIIQARWTQGSASYVFEVEGLVSKK</sequence>
<dbReference type="OrthoDB" id="1797983at2"/>
<accession>A0A1R0XJE4</accession>
<protein>
    <recommendedName>
        <fullName evidence="1">YhfM-like domain-containing protein</fullName>
    </recommendedName>
</protein>
<organism evidence="2 3">
    <name type="scientific">Paenibacillus odorifer</name>
    <dbReference type="NCBI Taxonomy" id="189426"/>
    <lineage>
        <taxon>Bacteria</taxon>
        <taxon>Bacillati</taxon>
        <taxon>Bacillota</taxon>
        <taxon>Bacilli</taxon>
        <taxon>Bacillales</taxon>
        <taxon>Paenibacillaceae</taxon>
        <taxon>Paenibacillus</taxon>
    </lineage>
</organism>
<evidence type="ECO:0000313" key="2">
    <source>
        <dbReference type="EMBL" id="OMD35221.1"/>
    </source>
</evidence>
<evidence type="ECO:0000259" key="1">
    <source>
        <dbReference type="Pfam" id="PF26353"/>
    </source>
</evidence>
<dbReference type="InterPro" id="IPR058780">
    <property type="entry name" value="YhfM-like_dom"/>
</dbReference>
<dbReference type="EMBL" id="MPTC01000043">
    <property type="protein sequence ID" value="OMD35221.1"/>
    <property type="molecule type" value="Genomic_DNA"/>
</dbReference>
<dbReference type="AlphaFoldDB" id="A0A1R0XJE4"/>
<dbReference type="Proteomes" id="UP000187439">
    <property type="component" value="Unassembled WGS sequence"/>
</dbReference>
<feature type="domain" description="YhfM-like" evidence="1">
    <location>
        <begin position="45"/>
        <end position="138"/>
    </location>
</feature>
<dbReference type="Pfam" id="PF26353">
    <property type="entry name" value="YhfM"/>
    <property type="match status" value="1"/>
</dbReference>
<comment type="caution">
    <text evidence="2">The sequence shown here is derived from an EMBL/GenBank/DDBJ whole genome shotgun (WGS) entry which is preliminary data.</text>
</comment>
<evidence type="ECO:0000313" key="3">
    <source>
        <dbReference type="Proteomes" id="UP000187439"/>
    </source>
</evidence>
<reference evidence="2 3" key="1">
    <citation type="submission" date="2016-10" db="EMBL/GenBank/DDBJ databases">
        <title>Paenibacillus species isolates.</title>
        <authorList>
            <person name="Beno S.M."/>
        </authorList>
    </citation>
    <scope>NUCLEOTIDE SEQUENCE [LARGE SCALE GENOMIC DNA]</scope>
    <source>
        <strain evidence="2 3">FSL H7-0710</strain>
    </source>
</reference>
<gene>
    <name evidence="2" type="ORF">BSK52_27595</name>
</gene>
<proteinExistence type="predicted"/>
<dbReference type="PROSITE" id="PS51257">
    <property type="entry name" value="PROKAR_LIPOPROTEIN"/>
    <property type="match status" value="1"/>
</dbReference>